<comment type="caution">
    <text evidence="3">The sequence shown here is derived from an EMBL/GenBank/DDBJ whole genome shotgun (WGS) entry which is preliminary data.</text>
</comment>
<dbReference type="PANTHER" id="PTHR12150">
    <property type="entry name" value="CLASS IV SAM-BINDING METHYLTRANSFERASE-RELATED"/>
    <property type="match status" value="1"/>
</dbReference>
<dbReference type="SUPFAM" id="SSF75217">
    <property type="entry name" value="alpha/beta knot"/>
    <property type="match status" value="1"/>
</dbReference>
<dbReference type="InterPro" id="IPR029026">
    <property type="entry name" value="tRNA_m1G_MTases_N"/>
</dbReference>
<feature type="compositionally biased region" description="Low complexity" evidence="2">
    <location>
        <begin position="102"/>
        <end position="118"/>
    </location>
</feature>
<evidence type="ECO:0000256" key="1">
    <source>
        <dbReference type="ARBA" id="ARBA00009841"/>
    </source>
</evidence>
<sequence>MSELEHTSKKSKKETREVKEVKEKKDKKETPSTRTPIKKENPNISCTLCIPSTCISKSNAKNLEQITHIAYQIAKAACNFNAPEILIMQVPQEEETPDSANSEEISYSSIETSSSGSGSKRKFGEIDLDTKTTKKTNSKKVITPSKYTNESLLLASLLQYFVTPPYLVKSTFKQDMLKNFEYAKKLPKISTLPFMQNSDTFKDYREGLTVAKKQQKREKTSSGKVKKAKNFNTTNLVNIGQSELFLLEGTEIPPRLRVTVNLKTKKIVSPIEAYGIIGAKSAFGYNVRVSSSFSSIFTECSFASGFDKSLWVNCGDYFSKESKSQPTNEVAAICPEANKKVATQLLLVLGKWKDIEQAFEDDKSSLEGVESAGLMFDGKLKIPHGIRVEDAAMVALSKLE</sequence>
<organism evidence="3 4">
    <name type="scientific">Candida boidinii</name>
    <name type="common">Yeast</name>
    <dbReference type="NCBI Taxonomy" id="5477"/>
    <lineage>
        <taxon>Eukaryota</taxon>
        <taxon>Fungi</taxon>
        <taxon>Dikarya</taxon>
        <taxon>Ascomycota</taxon>
        <taxon>Saccharomycotina</taxon>
        <taxon>Pichiomycetes</taxon>
        <taxon>Pichiales</taxon>
        <taxon>Pichiaceae</taxon>
        <taxon>Ogataea</taxon>
        <taxon>Ogataea/Candida clade</taxon>
    </lineage>
</organism>
<dbReference type="InterPro" id="IPR029028">
    <property type="entry name" value="Alpha/beta_knot_MTases"/>
</dbReference>
<keyword evidence="4" id="KW-1185">Reference proteome</keyword>
<feature type="region of interest" description="Disordered" evidence="2">
    <location>
        <begin position="1"/>
        <end position="41"/>
    </location>
</feature>
<proteinExistence type="inferred from homology"/>
<dbReference type="Proteomes" id="UP001165120">
    <property type="component" value="Unassembled WGS sequence"/>
</dbReference>
<name>A0A9W6W777_CANBO</name>
<dbReference type="Gene3D" id="3.40.1280.10">
    <property type="match status" value="1"/>
</dbReference>
<dbReference type="PANTHER" id="PTHR12150:SF13">
    <property type="entry name" value="METHYLTRANSFERASE C9ORF114-RELATED"/>
    <property type="match status" value="1"/>
</dbReference>
<protein>
    <submittedName>
        <fullName evidence="3">Unnamed protein product</fullName>
    </submittedName>
</protein>
<feature type="region of interest" description="Disordered" evidence="2">
    <location>
        <begin position="92"/>
        <end position="125"/>
    </location>
</feature>
<reference evidence="3" key="1">
    <citation type="submission" date="2023-04" db="EMBL/GenBank/DDBJ databases">
        <title>Candida boidinii NBRC 10035.</title>
        <authorList>
            <person name="Ichikawa N."/>
            <person name="Sato H."/>
            <person name="Tonouchi N."/>
        </authorList>
    </citation>
    <scope>NUCLEOTIDE SEQUENCE</scope>
    <source>
        <strain evidence="3">NBRC 10035</strain>
    </source>
</reference>
<gene>
    <name evidence="3" type="ORF">Cboi02_000019900</name>
</gene>
<dbReference type="InterPro" id="IPR003750">
    <property type="entry name" value="Put_MeTrfase-C9orf114-like"/>
</dbReference>
<evidence type="ECO:0000256" key="2">
    <source>
        <dbReference type="SAM" id="MobiDB-lite"/>
    </source>
</evidence>
<dbReference type="EMBL" id="BSXN01000034">
    <property type="protein sequence ID" value="GME66753.1"/>
    <property type="molecule type" value="Genomic_DNA"/>
</dbReference>
<accession>A0A9W6W777</accession>
<dbReference type="Pfam" id="PF02598">
    <property type="entry name" value="Methyltrn_RNA_3"/>
    <property type="match status" value="1"/>
</dbReference>
<dbReference type="AlphaFoldDB" id="A0A9W6W777"/>
<comment type="similarity">
    <text evidence="1">Belongs to the class IV-like SAM-binding methyltransferase superfamily.</text>
</comment>
<dbReference type="CDD" id="cd18086">
    <property type="entry name" value="HsC9orf114-like"/>
    <property type="match status" value="1"/>
</dbReference>
<evidence type="ECO:0000313" key="4">
    <source>
        <dbReference type="Proteomes" id="UP001165120"/>
    </source>
</evidence>
<evidence type="ECO:0000313" key="3">
    <source>
        <dbReference type="EMBL" id="GME66753.1"/>
    </source>
</evidence>